<dbReference type="Gene3D" id="1.10.10.60">
    <property type="entry name" value="Homeodomain-like"/>
    <property type="match status" value="1"/>
</dbReference>
<dbReference type="InterPro" id="IPR018060">
    <property type="entry name" value="HTH_AraC"/>
</dbReference>
<dbReference type="Pfam" id="PF12625">
    <property type="entry name" value="Arabinose_bd"/>
    <property type="match status" value="1"/>
</dbReference>
<accession>A0A1H1VI03</accession>
<reference evidence="4" key="1">
    <citation type="submission" date="2016-10" db="EMBL/GenBank/DDBJ databases">
        <authorList>
            <person name="Varghese N."/>
            <person name="Submissions S."/>
        </authorList>
    </citation>
    <scope>NUCLEOTIDE SEQUENCE [LARGE SCALE GENOMIC DNA]</scope>
    <source>
        <strain evidence="4">JCM 14963</strain>
    </source>
</reference>
<dbReference type="GO" id="GO:0005829">
    <property type="term" value="C:cytosol"/>
    <property type="evidence" value="ECO:0007669"/>
    <property type="project" value="TreeGrafter"/>
</dbReference>
<dbReference type="EMBL" id="LT629763">
    <property type="protein sequence ID" value="SDS84554.1"/>
    <property type="molecule type" value="Genomic_DNA"/>
</dbReference>
<dbReference type="PANTHER" id="PTHR47894">
    <property type="entry name" value="HTH-TYPE TRANSCRIPTIONAL REGULATOR GADX"/>
    <property type="match status" value="1"/>
</dbReference>
<dbReference type="SMART" id="SM00342">
    <property type="entry name" value="HTH_ARAC"/>
    <property type="match status" value="1"/>
</dbReference>
<dbReference type="PANTHER" id="PTHR47894:SF1">
    <property type="entry name" value="HTH-TYPE TRANSCRIPTIONAL REGULATOR VQSM"/>
    <property type="match status" value="1"/>
</dbReference>
<sequence>MRTEDKNLVEAAKIPAQRYHHGPLGQVLQRFLDQQGAAQDDFSLIELEQLWQRAAQHDPAIGLHLFSLFTRQDWHVLAYMGFFAANVRQSLDSWVRYASLASAMDSVSYVEEGEHLVVRISVEVPPALERYLVEHYMSMAMTQLRAASGQHWLPERASFRHVRPGYAEEYVAFFGEHLRFSAEANQLWFAKNTLALPMPGRNQALFETVCAELDRRLAQQQRFGGVTGKVAELARQQLLQGDTPTLEQLAGSLHQTPRTLRRRLHEQGLTFRQLLDTVRAELDDYLQMQGLTRAQIAEQLGYSDTAAYLHARKRWL</sequence>
<feature type="domain" description="HTH araC/xylS-type" evidence="2">
    <location>
        <begin position="228"/>
        <end position="316"/>
    </location>
</feature>
<proteinExistence type="predicted"/>
<organism evidence="3 4">
    <name type="scientific">Halopseudomonas sabulinigri</name>
    <dbReference type="NCBI Taxonomy" id="472181"/>
    <lineage>
        <taxon>Bacteria</taxon>
        <taxon>Pseudomonadati</taxon>
        <taxon>Pseudomonadota</taxon>
        <taxon>Gammaproteobacteria</taxon>
        <taxon>Pseudomonadales</taxon>
        <taxon>Pseudomonadaceae</taxon>
        <taxon>Halopseudomonas</taxon>
    </lineage>
</organism>
<name>A0A1H1VI03_9GAMM</name>
<dbReference type="RefSeq" id="WP_092287560.1">
    <property type="nucleotide sequence ID" value="NZ_LT629763.1"/>
</dbReference>
<protein>
    <submittedName>
        <fullName evidence="3">Arabinose-binding domain of AraC transcription regulator, N-term</fullName>
    </submittedName>
</protein>
<dbReference type="OrthoDB" id="7013336at2"/>
<keyword evidence="1" id="KW-0238">DNA-binding</keyword>
<dbReference type="Proteomes" id="UP000243413">
    <property type="component" value="Chromosome I"/>
</dbReference>
<dbReference type="GO" id="GO:0000976">
    <property type="term" value="F:transcription cis-regulatory region binding"/>
    <property type="evidence" value="ECO:0007669"/>
    <property type="project" value="TreeGrafter"/>
</dbReference>
<dbReference type="PROSITE" id="PS01124">
    <property type="entry name" value="HTH_ARAC_FAMILY_2"/>
    <property type="match status" value="1"/>
</dbReference>
<dbReference type="GO" id="GO:0003700">
    <property type="term" value="F:DNA-binding transcription factor activity"/>
    <property type="evidence" value="ECO:0007669"/>
    <property type="project" value="InterPro"/>
</dbReference>
<evidence type="ECO:0000313" key="4">
    <source>
        <dbReference type="Proteomes" id="UP000243413"/>
    </source>
</evidence>
<evidence type="ECO:0000256" key="1">
    <source>
        <dbReference type="ARBA" id="ARBA00023125"/>
    </source>
</evidence>
<gene>
    <name evidence="3" type="ORF">SAMN05216271_2892</name>
</gene>
<dbReference type="AlphaFoldDB" id="A0A1H1VI03"/>
<dbReference type="STRING" id="472181.SAMN05216271_2892"/>
<evidence type="ECO:0000259" key="2">
    <source>
        <dbReference type="PROSITE" id="PS01124"/>
    </source>
</evidence>
<evidence type="ECO:0000313" key="3">
    <source>
        <dbReference type="EMBL" id="SDS84554.1"/>
    </source>
</evidence>
<dbReference type="InterPro" id="IPR032687">
    <property type="entry name" value="AraC-type_N"/>
</dbReference>